<keyword evidence="3" id="KW-1185">Reference proteome</keyword>
<comment type="caution">
    <text evidence="2">The sequence shown here is derived from an EMBL/GenBank/DDBJ whole genome shotgun (WGS) entry which is preliminary data.</text>
</comment>
<feature type="region of interest" description="Disordered" evidence="1">
    <location>
        <begin position="20"/>
        <end position="84"/>
    </location>
</feature>
<evidence type="ECO:0000256" key="1">
    <source>
        <dbReference type="SAM" id="MobiDB-lite"/>
    </source>
</evidence>
<evidence type="ECO:0000313" key="2">
    <source>
        <dbReference type="EMBL" id="CAK0887622.1"/>
    </source>
</evidence>
<reference evidence="2" key="1">
    <citation type="submission" date="2023-10" db="EMBL/GenBank/DDBJ databases">
        <authorList>
            <person name="Chen Y."/>
            <person name="Shah S."/>
            <person name="Dougan E. K."/>
            <person name="Thang M."/>
            <person name="Chan C."/>
        </authorList>
    </citation>
    <scope>NUCLEOTIDE SEQUENCE [LARGE SCALE GENOMIC DNA]</scope>
</reference>
<sequence length="109" mass="11779">MKGEADGLRELLGPEKMKRLADGTLFGGPGGGTYATGGGATSPGGQHHAHLRQEHGPGFGRRRGCRGHEGRRRGRGRHGGVRRSARAVPCRASCSCRRGSWLWTHRRPF</sequence>
<evidence type="ECO:0000313" key="3">
    <source>
        <dbReference type="Proteomes" id="UP001189429"/>
    </source>
</evidence>
<dbReference type="EMBL" id="CAUYUJ010018960">
    <property type="protein sequence ID" value="CAK0887622.1"/>
    <property type="molecule type" value="Genomic_DNA"/>
</dbReference>
<feature type="compositionally biased region" description="Gly residues" evidence="1">
    <location>
        <begin position="25"/>
        <end position="42"/>
    </location>
</feature>
<proteinExistence type="predicted"/>
<organism evidence="2 3">
    <name type="scientific">Prorocentrum cordatum</name>
    <dbReference type="NCBI Taxonomy" id="2364126"/>
    <lineage>
        <taxon>Eukaryota</taxon>
        <taxon>Sar</taxon>
        <taxon>Alveolata</taxon>
        <taxon>Dinophyceae</taxon>
        <taxon>Prorocentrales</taxon>
        <taxon>Prorocentraceae</taxon>
        <taxon>Prorocentrum</taxon>
    </lineage>
</organism>
<accession>A0ABN9WR13</accession>
<gene>
    <name evidence="2" type="ORF">PCOR1329_LOCUS68618</name>
</gene>
<feature type="compositionally biased region" description="Basic residues" evidence="1">
    <location>
        <begin position="60"/>
        <end position="84"/>
    </location>
</feature>
<protein>
    <submittedName>
        <fullName evidence="2">Uncharacterized protein</fullName>
    </submittedName>
</protein>
<name>A0ABN9WR13_9DINO</name>
<dbReference type="Proteomes" id="UP001189429">
    <property type="component" value="Unassembled WGS sequence"/>
</dbReference>